<reference evidence="3 4" key="1">
    <citation type="journal article" date="2007" name="Proc. Natl. Acad. Sci. U.S.A.">
        <title>The tiny eukaryote Ostreococcus provides genomic insights into the paradox of plankton speciation.</title>
        <authorList>
            <person name="Palenik B."/>
            <person name="Grimwood J."/>
            <person name="Aerts A."/>
            <person name="Rouze P."/>
            <person name="Salamov A."/>
            <person name="Putnam N."/>
            <person name="Dupont C."/>
            <person name="Jorgensen R."/>
            <person name="Derelle E."/>
            <person name="Rombauts S."/>
            <person name="Zhou K."/>
            <person name="Otillar R."/>
            <person name="Merchant S.S."/>
            <person name="Podell S."/>
            <person name="Gaasterland T."/>
            <person name="Napoli C."/>
            <person name="Gendler K."/>
            <person name="Manuell A."/>
            <person name="Tai V."/>
            <person name="Vallon O."/>
            <person name="Piganeau G."/>
            <person name="Jancek S."/>
            <person name="Heijde M."/>
            <person name="Jabbari K."/>
            <person name="Bowler C."/>
            <person name="Lohr M."/>
            <person name="Robbens S."/>
            <person name="Werner G."/>
            <person name="Dubchak I."/>
            <person name="Pazour G.J."/>
            <person name="Ren Q."/>
            <person name="Paulsen I."/>
            <person name="Delwiche C."/>
            <person name="Schmutz J."/>
            <person name="Rokhsar D."/>
            <person name="Van de Peer Y."/>
            <person name="Moreau H."/>
            <person name="Grigoriev I.V."/>
        </authorList>
    </citation>
    <scope>NUCLEOTIDE SEQUENCE [LARGE SCALE GENOMIC DNA]</scope>
    <source>
        <strain evidence="3 4">CCE9901</strain>
    </source>
</reference>
<dbReference type="GeneID" id="5006519"/>
<dbReference type="Gramene" id="ABP00778">
    <property type="protein sequence ID" value="ABP00778"/>
    <property type="gene ID" value="OSTLU_29318"/>
</dbReference>
<keyword evidence="1" id="KW-0175">Coiled coil</keyword>
<accession>A4SAN0</accession>
<proteinExistence type="predicted"/>
<sequence length="1283" mass="147052">MGALNARTLATLARTGSRPTSPSARERRAGTATESRASETLEIPTREVDYGRGGAGRTGLKPGDVVALVTPEEGYPYACVSEIDEARDGERRYRYAIDAGGKGGNAALRERAETQLEVLQHNGFVGFRSAFARDRLLQATRHARNRLGFVSANFGTWEEWILDEEEKRKLNDGAWTRCEVTLKHRRLDAYRLRVTMVRVGRIVGAGVGDGEQEEYKLGTSVSRQSTPGGTTRALSAVDRFRLTREGEAAEGGRGAPSRPHAMHAMGGALMKEWAAALEKEVAARRVIEQELHDLHESDDKLREWALTELNRLRQFAQSEVDSLAAEVEERNKKMVDLKQQRRALELRAKMLESLDEERLNSIVASFRGMQRGTLLRRAFSHWRRESGSMGVMHNKSIENAFARYQAKDYKKNLLKRALEVWRREASKEKRARRVYSSVLNRYCHVAFRTWASEMRSSKLRREIAERIAPSRRIGVHLNNALTIGFQMRGALKQHQFRRCVVAHAQKITGVRVDLVEAAFDCGEEMETAATYALSDSLSDPLGSINLAREAVLRHVSGDDVASGAVVHAFDQGIAVASRMIQVRQSYIWMNADTVEEAAALTVAYDLGESSDNASSQNRAMARGKLIVDVSKLPPRISRLILGAFYRGNFVRDYADSRMSNIDEKDAFCAGLEAGLCQYKRREFTSQARSPEELRLVATAFDGGIAYACLSSTSNSYTKVQMVLDSVEDENQRSVSWMRETLMTTVEVGAGNVASTNTEFLLHKILYPLRTDMMRATLHAWRKKHRESKEDELTVTRFQRRVNRRLVKEALFSWRNSASLNKKRFMILRRVGLRIKNASMAKYFDTWSANVDKLSADRVRLTRFKTRLTHRLLAAAFAAWAEVSSKRDDRLEKMANVLNKRMRRFELSKAFAGWADKAFTAISNREKANKFIARYRMRLLTRTLYGWHENAQKSKSNRKKVQKVISRSQNRLAASAFYKWRELVTSKSRQLLLLRRFVDRMRNGVKASAFDKWFEVTQNEKRKRAVITKVFSRIKNEQMAHAFGRWREFAAESYDAKVNLRKIVSRMLRLRLSQSFTLWNENVVELRRQRAVLARFVGRMRNRCVTACFYAWVEALEERKRASKQDAYRDRLVANVLWRTNRSTLRAAMHQWRMVVEERETHRELIRRNLRSKRVALNFFMTWYWDAFDGDIQSTVADMFGQTRSYMNEAFDDFDEGSAQAALNFVGYYDDDKDIVIDSPPPPTWEGDAAGIHDDDDDDDDDDRLFHTPGKVGRRADDQDDFTY</sequence>
<dbReference type="RefSeq" id="XP_001422461.1">
    <property type="nucleotide sequence ID" value="XM_001422424.1"/>
</dbReference>
<feature type="compositionally biased region" description="Low complexity" evidence="2">
    <location>
        <begin position="1"/>
        <end position="15"/>
    </location>
</feature>
<dbReference type="InterPro" id="IPR052270">
    <property type="entry name" value="CACF_protein"/>
</dbReference>
<dbReference type="HOGENOM" id="CLU_250536_0_0_1"/>
<evidence type="ECO:0000313" key="4">
    <source>
        <dbReference type="Proteomes" id="UP000001568"/>
    </source>
</evidence>
<dbReference type="EMBL" id="CP000600">
    <property type="protein sequence ID" value="ABP00778.1"/>
    <property type="molecule type" value="Genomic_DNA"/>
</dbReference>
<gene>
    <name evidence="3" type="ORF">OSTLU_29318</name>
</gene>
<dbReference type="KEGG" id="olu:OSTLU_29318"/>
<dbReference type="OMA" id="TWEEWIL"/>
<name>A4SAN0_OSTLU</name>
<evidence type="ECO:0000256" key="2">
    <source>
        <dbReference type="SAM" id="MobiDB-lite"/>
    </source>
</evidence>
<feature type="compositionally biased region" description="Acidic residues" evidence="2">
    <location>
        <begin position="1253"/>
        <end position="1262"/>
    </location>
</feature>
<evidence type="ECO:0000313" key="3">
    <source>
        <dbReference type="EMBL" id="ABP00778.1"/>
    </source>
</evidence>
<protein>
    <recommendedName>
        <fullName evidence="5">Sfi1 spindle body domain-containing protein</fullName>
    </recommendedName>
</protein>
<dbReference type="PANTHER" id="PTHR22028">
    <property type="entry name" value="SFI1 SPINDLE BODY DOMAIN-CONTAINING PROTEIN-RELATED"/>
    <property type="match status" value="1"/>
</dbReference>
<dbReference type="Proteomes" id="UP000001568">
    <property type="component" value="Chromosome 20"/>
</dbReference>
<keyword evidence="4" id="KW-1185">Reference proteome</keyword>
<dbReference type="PANTHER" id="PTHR22028:SF9">
    <property type="entry name" value="SFI1 SPINDLE BODY DOMAIN-CONTAINING PROTEIN"/>
    <property type="match status" value="1"/>
</dbReference>
<organism evidence="3 4">
    <name type="scientific">Ostreococcus lucimarinus (strain CCE9901)</name>
    <dbReference type="NCBI Taxonomy" id="436017"/>
    <lineage>
        <taxon>Eukaryota</taxon>
        <taxon>Viridiplantae</taxon>
        <taxon>Chlorophyta</taxon>
        <taxon>Mamiellophyceae</taxon>
        <taxon>Mamiellales</taxon>
        <taxon>Bathycoccaceae</taxon>
        <taxon>Ostreococcus</taxon>
    </lineage>
</organism>
<feature type="region of interest" description="Disordered" evidence="2">
    <location>
        <begin position="1"/>
        <end position="40"/>
    </location>
</feature>
<feature type="coiled-coil region" evidence="1">
    <location>
        <begin position="306"/>
        <end position="354"/>
    </location>
</feature>
<dbReference type="GO" id="GO:0019902">
    <property type="term" value="F:phosphatase binding"/>
    <property type="evidence" value="ECO:0007669"/>
    <property type="project" value="TreeGrafter"/>
</dbReference>
<evidence type="ECO:0008006" key="5">
    <source>
        <dbReference type="Google" id="ProtNLM"/>
    </source>
</evidence>
<feature type="region of interest" description="Disordered" evidence="2">
    <location>
        <begin position="1237"/>
        <end position="1283"/>
    </location>
</feature>
<evidence type="ECO:0000256" key="1">
    <source>
        <dbReference type="SAM" id="Coils"/>
    </source>
</evidence>
<dbReference type="eggNOG" id="ENOG502SB78">
    <property type="taxonomic scope" value="Eukaryota"/>
</dbReference>
<dbReference type="OrthoDB" id="515613at2759"/>